<dbReference type="AlphaFoldDB" id="A0A397B5L2"/>
<name>A0A397B5L2_APHAT</name>
<accession>A0A397B5L2</accession>
<feature type="compositionally biased region" description="Basic residues" evidence="1">
    <location>
        <begin position="209"/>
        <end position="224"/>
    </location>
</feature>
<sequence>MRQREPQGHDLPQVRAWQIGAPAQVANGQVGDRAQQVGTMFQCSANKSLGREANIEGIVSVTTTLLDTASEVTLVTSGVMKSLERAAVEVTVISREPSVIQPYGQAPALKVDRQVQFKLVTLDTPCGPLALRGLKAWVDTSPNAAQLLSSREVMQWLGFSEVDLLSHAFANQEVWDVIVVDKPPANVSRMTHGPPQATSAVMTGFRGHHQHPSLICRRRRRRAKQATSSG</sequence>
<dbReference type="VEuPathDB" id="FungiDB:H257_15647"/>
<protein>
    <submittedName>
        <fullName evidence="2">Uncharacterized protein</fullName>
    </submittedName>
</protein>
<evidence type="ECO:0000256" key="1">
    <source>
        <dbReference type="SAM" id="MobiDB-lite"/>
    </source>
</evidence>
<dbReference type="EMBL" id="QUTA01005852">
    <property type="protein sequence ID" value="RHY13760.1"/>
    <property type="molecule type" value="Genomic_DNA"/>
</dbReference>
<evidence type="ECO:0000313" key="2">
    <source>
        <dbReference type="EMBL" id="RHY13760.1"/>
    </source>
</evidence>
<dbReference type="Proteomes" id="UP000266239">
    <property type="component" value="Unassembled WGS sequence"/>
</dbReference>
<proteinExistence type="predicted"/>
<evidence type="ECO:0000313" key="3">
    <source>
        <dbReference type="Proteomes" id="UP000266239"/>
    </source>
</evidence>
<comment type="caution">
    <text evidence="2">The sequence shown here is derived from an EMBL/GenBank/DDBJ whole genome shotgun (WGS) entry which is preliminary data.</text>
</comment>
<feature type="region of interest" description="Disordered" evidence="1">
    <location>
        <begin position="209"/>
        <end position="230"/>
    </location>
</feature>
<organism evidence="2 3">
    <name type="scientific">Aphanomyces astaci</name>
    <name type="common">Crayfish plague agent</name>
    <dbReference type="NCBI Taxonomy" id="112090"/>
    <lineage>
        <taxon>Eukaryota</taxon>
        <taxon>Sar</taxon>
        <taxon>Stramenopiles</taxon>
        <taxon>Oomycota</taxon>
        <taxon>Saprolegniomycetes</taxon>
        <taxon>Saprolegniales</taxon>
        <taxon>Verrucalvaceae</taxon>
        <taxon>Aphanomyces</taxon>
    </lineage>
</organism>
<gene>
    <name evidence="2" type="ORF">DYB25_013821</name>
</gene>
<reference evidence="2 3" key="1">
    <citation type="submission" date="2018-08" db="EMBL/GenBank/DDBJ databases">
        <title>Aphanomyces genome sequencing and annotation.</title>
        <authorList>
            <person name="Minardi D."/>
            <person name="Oidtmann B."/>
            <person name="Van Der Giezen M."/>
            <person name="Studholme D.J."/>
        </authorList>
    </citation>
    <scope>NUCLEOTIDE SEQUENCE [LARGE SCALE GENOMIC DNA]</scope>
    <source>
        <strain evidence="2 3">Yx</strain>
    </source>
</reference>